<proteinExistence type="predicted"/>
<dbReference type="RefSeq" id="WP_017645779.1">
    <property type="nucleotide sequence ID" value="NZ_AWEX01000080.1"/>
</dbReference>
<gene>
    <name evidence="1" type="ORF">CECT5772_08316</name>
</gene>
<dbReference type="SUPFAM" id="SSF47598">
    <property type="entry name" value="Ribbon-helix-helix"/>
    <property type="match status" value="1"/>
</dbReference>
<dbReference type="InterPro" id="IPR010985">
    <property type="entry name" value="Ribbon_hlx_hlx"/>
</dbReference>
<sequence>MTATVRRGRPTESKKDYMLRVRLDDETKSKLEQIEKKTSLSKSEIIRNGIDEQFDRLK</sequence>
<organism evidence="1 2">
    <name type="scientific">Streptococcus equi subsp. ruminatorum CECT 5772</name>
    <dbReference type="NCBI Taxonomy" id="1051981"/>
    <lineage>
        <taxon>Bacteria</taxon>
        <taxon>Bacillati</taxon>
        <taxon>Bacillota</taxon>
        <taxon>Bacilli</taxon>
        <taxon>Lactobacillales</taxon>
        <taxon>Streptococcaceae</taxon>
        <taxon>Streptococcus</taxon>
    </lineage>
</organism>
<dbReference type="Proteomes" id="UP000028704">
    <property type="component" value="Unassembled WGS sequence"/>
</dbReference>
<reference evidence="1 2" key="1">
    <citation type="journal article" date="2014" name="Int. J. Syst. Evol. Microbiol.">
        <title>Phylogenomics and the dynamic genome evolution of the genus Streptococcus.</title>
        <authorList>
            <consortium name="The Broad Institute Genome Sequencing Platform"/>
            <person name="Richards V.P."/>
            <person name="Palmer S.R."/>
            <person name="Pavinski Bitar P.D."/>
            <person name="Qin X."/>
            <person name="Weinstock G.M."/>
            <person name="Highlander S.K."/>
            <person name="Town C.D."/>
            <person name="Burne R.A."/>
            <person name="Stanhope M.J."/>
        </authorList>
    </citation>
    <scope>NUCLEOTIDE SEQUENCE [LARGE SCALE GENOMIC DNA]</scope>
    <source>
        <strain evidence="1 2">CECT 5772</strain>
    </source>
</reference>
<evidence type="ECO:0000313" key="1">
    <source>
        <dbReference type="EMBL" id="KED03868.1"/>
    </source>
</evidence>
<comment type="caution">
    <text evidence="1">The sequence shown here is derived from an EMBL/GenBank/DDBJ whole genome shotgun (WGS) entry which is preliminary data.</text>
</comment>
<dbReference type="AlphaFoldDB" id="A0A922T3F4"/>
<evidence type="ECO:0008006" key="3">
    <source>
        <dbReference type="Google" id="ProtNLM"/>
    </source>
</evidence>
<evidence type="ECO:0000313" key="2">
    <source>
        <dbReference type="Proteomes" id="UP000028704"/>
    </source>
</evidence>
<name>A0A922T3F4_9STRE</name>
<accession>A0A922T3F4</accession>
<protein>
    <recommendedName>
        <fullName evidence="3">Ribbon-helix-helix protein CopG domain-containing protein</fullName>
    </recommendedName>
</protein>
<dbReference type="EMBL" id="AWEX01000080">
    <property type="protein sequence ID" value="KED03868.1"/>
    <property type="molecule type" value="Genomic_DNA"/>
</dbReference>
<dbReference type="GO" id="GO:0006355">
    <property type="term" value="P:regulation of DNA-templated transcription"/>
    <property type="evidence" value="ECO:0007669"/>
    <property type="project" value="InterPro"/>
</dbReference>